<proteinExistence type="predicted"/>
<evidence type="ECO:0000313" key="3">
    <source>
        <dbReference type="Proteomes" id="UP001331936"/>
    </source>
</evidence>
<accession>A0ABU7JLN7</accession>
<dbReference type="Proteomes" id="UP001331936">
    <property type="component" value="Unassembled WGS sequence"/>
</dbReference>
<dbReference type="Pfam" id="PF06445">
    <property type="entry name" value="GyrI-like"/>
    <property type="match status" value="1"/>
</dbReference>
<feature type="domain" description="AraC effector-binding" evidence="1">
    <location>
        <begin position="1"/>
        <end position="149"/>
    </location>
</feature>
<dbReference type="InterPro" id="IPR011256">
    <property type="entry name" value="Reg_factor_effector_dom_sf"/>
</dbReference>
<dbReference type="InterPro" id="IPR029442">
    <property type="entry name" value="GyrI-like"/>
</dbReference>
<dbReference type="Gene3D" id="3.20.80.10">
    <property type="entry name" value="Regulatory factor, effector binding domain"/>
    <property type="match status" value="1"/>
</dbReference>
<comment type="caution">
    <text evidence="2">The sequence shown here is derived from an EMBL/GenBank/DDBJ whole genome shotgun (WGS) entry which is preliminary data.</text>
</comment>
<dbReference type="SMART" id="SM00871">
    <property type="entry name" value="AraC_E_bind"/>
    <property type="match status" value="1"/>
</dbReference>
<name>A0ABU7JLN7_9NOCA</name>
<evidence type="ECO:0000313" key="2">
    <source>
        <dbReference type="EMBL" id="MEE2030953.1"/>
    </source>
</evidence>
<protein>
    <submittedName>
        <fullName evidence="2">GyrI-like domain-containing protein</fullName>
    </submittedName>
</protein>
<gene>
    <name evidence="2" type="ORF">Q8814_02285</name>
</gene>
<dbReference type="RefSeq" id="WP_330150374.1">
    <property type="nucleotide sequence ID" value="NZ_JAUZMZ010000006.1"/>
</dbReference>
<sequence length="150" mass="16254">MPHIVHAAPRHLVAVEFHTDIAHIGEHLGRAYTAVAEYLERSGRPPSGAAIAYFRNFTEGGFDCAAGFEVDAPLDGEGDVVPVDLPGGGAATDTHHGPYDTLEHTYEALATWAAHEGHELDLTTAWEEYPCPPDTPAEELRTVVYVPVRE</sequence>
<dbReference type="SUPFAM" id="SSF55136">
    <property type="entry name" value="Probable bacterial effector-binding domain"/>
    <property type="match status" value="1"/>
</dbReference>
<evidence type="ECO:0000259" key="1">
    <source>
        <dbReference type="SMART" id="SM00871"/>
    </source>
</evidence>
<dbReference type="InterPro" id="IPR010499">
    <property type="entry name" value="AraC_E-bd"/>
</dbReference>
<reference evidence="2 3" key="1">
    <citation type="submission" date="2023-08" db="EMBL/GenBank/DDBJ databases">
        <authorList>
            <person name="Girao M."/>
            <person name="Carvalho M.F."/>
        </authorList>
    </citation>
    <scope>NUCLEOTIDE SEQUENCE [LARGE SCALE GENOMIC DNA]</scope>
    <source>
        <strain evidence="2 3">CC-R104</strain>
    </source>
</reference>
<dbReference type="EMBL" id="JAUZMZ010000006">
    <property type="protein sequence ID" value="MEE2030953.1"/>
    <property type="molecule type" value="Genomic_DNA"/>
</dbReference>
<keyword evidence="3" id="KW-1185">Reference proteome</keyword>
<organism evidence="2 3">
    <name type="scientific">Rhodococcus chondri</name>
    <dbReference type="NCBI Taxonomy" id="3065941"/>
    <lineage>
        <taxon>Bacteria</taxon>
        <taxon>Bacillati</taxon>
        <taxon>Actinomycetota</taxon>
        <taxon>Actinomycetes</taxon>
        <taxon>Mycobacteriales</taxon>
        <taxon>Nocardiaceae</taxon>
        <taxon>Rhodococcus</taxon>
    </lineage>
</organism>